<gene>
    <name evidence="2" type="ORF">ABL78_1571</name>
</gene>
<comment type="caution">
    <text evidence="2">The sequence shown here is derived from an EMBL/GenBank/DDBJ whole genome shotgun (WGS) entry which is preliminary data.</text>
</comment>
<dbReference type="EMBL" id="LJSK01000026">
    <property type="protein sequence ID" value="KPI89342.1"/>
    <property type="molecule type" value="Genomic_DNA"/>
</dbReference>
<accession>A0A0N1IMA4</accession>
<evidence type="ECO:0000313" key="3">
    <source>
        <dbReference type="Proteomes" id="UP000038009"/>
    </source>
</evidence>
<protein>
    <recommendedName>
        <fullName evidence="1">Trypanosoma Tc-38 (p38) protein domain-containing protein</fullName>
    </recommendedName>
</protein>
<proteinExistence type="predicted"/>
<reference evidence="2 3" key="1">
    <citation type="journal article" date="2015" name="PLoS Pathog.">
        <title>Leptomonas seymouri: Adaptations to the Dixenous Life Cycle Analyzed by Genome Sequencing, Transcriptome Profiling and Co-infection with Leishmania donovani.</title>
        <authorList>
            <person name="Kraeva N."/>
            <person name="Butenko A."/>
            <person name="Hlavacova J."/>
            <person name="Kostygov A."/>
            <person name="Myskova J."/>
            <person name="Grybchuk D."/>
            <person name="Lestinova T."/>
            <person name="Votypka J."/>
            <person name="Volf P."/>
            <person name="Opperdoes F."/>
            <person name="Flegontov P."/>
            <person name="Lukes J."/>
            <person name="Yurchenko V."/>
        </authorList>
    </citation>
    <scope>NUCLEOTIDE SEQUENCE [LARGE SCALE GENOMIC DNA]</scope>
    <source>
        <strain evidence="2 3">ATCC 30220</strain>
    </source>
</reference>
<dbReference type="VEuPathDB" id="TriTrypDB:Lsey_0026_0380"/>
<dbReference type="InterPro" id="IPR045399">
    <property type="entry name" value="Tc-38"/>
</dbReference>
<keyword evidence="3" id="KW-1185">Reference proteome</keyword>
<sequence length="330" mass="36082">MSLCSRSLSGQPFAVEHHILLRTVAAARCWKGNVWVPVKVSARLNLPLRPETVPPVRLGGSNGSSFVYHAQQFSVPLSALQEAWDSFIKRETLLATAHNGDSELNSEPAPAEFPLSTNGERFDRVTEELMLQCCGRLRSASPYWATAAEASYIYRAPFREEYLTDAANAVYTCAFPLCRPVAFYNVEGTVDPGRFTATTCCRYDPVNYEGKLYKPGVAVVMKAWALRHHCLHERQWITTYRAQLLGLSAPPLLTPVSFCFTKPVDLVNIAVLRRSEIIRGRVISSSGSPADPGAEATSESALEGTLLMSSNCTVVDTLGAQVLGTPSLPS</sequence>
<feature type="domain" description="Trypanosoma Tc-38 (p38) protein" evidence="1">
    <location>
        <begin position="117"/>
        <end position="192"/>
    </location>
</feature>
<dbReference type="OrthoDB" id="245678at2759"/>
<dbReference type="OMA" id="SATEECM"/>
<evidence type="ECO:0000313" key="2">
    <source>
        <dbReference type="EMBL" id="KPI89342.1"/>
    </source>
</evidence>
<name>A0A0N1IMA4_LEPSE</name>
<dbReference type="AlphaFoldDB" id="A0A0N1IMA4"/>
<evidence type="ECO:0000259" key="1">
    <source>
        <dbReference type="Pfam" id="PF20054"/>
    </source>
</evidence>
<dbReference type="Pfam" id="PF20054">
    <property type="entry name" value="Tc-38"/>
    <property type="match status" value="1"/>
</dbReference>
<dbReference type="Proteomes" id="UP000038009">
    <property type="component" value="Unassembled WGS sequence"/>
</dbReference>
<organism evidence="2 3">
    <name type="scientific">Leptomonas seymouri</name>
    <dbReference type="NCBI Taxonomy" id="5684"/>
    <lineage>
        <taxon>Eukaryota</taxon>
        <taxon>Discoba</taxon>
        <taxon>Euglenozoa</taxon>
        <taxon>Kinetoplastea</taxon>
        <taxon>Metakinetoplastina</taxon>
        <taxon>Trypanosomatida</taxon>
        <taxon>Trypanosomatidae</taxon>
        <taxon>Leishmaniinae</taxon>
        <taxon>Leptomonas</taxon>
    </lineage>
</organism>